<name>A0AAQ1MCK4_9FIRM</name>
<dbReference type="EMBL" id="FQVY01000001">
    <property type="protein sequence ID" value="SHF84422.1"/>
    <property type="molecule type" value="Genomic_DNA"/>
</dbReference>
<proteinExistence type="predicted"/>
<dbReference type="Proteomes" id="UP000184089">
    <property type="component" value="Unassembled WGS sequence"/>
</dbReference>
<accession>A0AAQ1MCK4</accession>
<dbReference type="AlphaFoldDB" id="A0AAQ1MCK4"/>
<evidence type="ECO:0000313" key="1">
    <source>
        <dbReference type="EMBL" id="SHF84422.1"/>
    </source>
</evidence>
<reference evidence="2" key="1">
    <citation type="submission" date="2016-11" db="EMBL/GenBank/DDBJ databases">
        <authorList>
            <person name="Jaros S."/>
            <person name="Januszkiewicz K."/>
            <person name="Wedrychowicz H."/>
        </authorList>
    </citation>
    <scope>NUCLEOTIDE SEQUENCE [LARGE SCALE GENOMIC DNA]</scope>
    <source>
        <strain evidence="2">DSM 4029</strain>
    </source>
</reference>
<evidence type="ECO:0000313" key="2">
    <source>
        <dbReference type="Proteomes" id="UP000184089"/>
    </source>
</evidence>
<comment type="caution">
    <text evidence="1">The sequence shown here is derived from an EMBL/GenBank/DDBJ whole genome shotgun (WGS) entry which is preliminary data.</text>
</comment>
<gene>
    <name evidence="1" type="ORF">SAMN05444424_0892</name>
</gene>
<protein>
    <submittedName>
        <fullName evidence="1">Uncharacterized protein</fullName>
    </submittedName>
</protein>
<dbReference type="RefSeq" id="WP_143161562.1">
    <property type="nucleotide sequence ID" value="NZ_FQVY01000001.1"/>
</dbReference>
<organism evidence="1 2">
    <name type="scientific">Bittarella massiliensis</name>
    <name type="common">ex Durand et al. 2017</name>
    <dbReference type="NCBI Taxonomy" id="1720313"/>
    <lineage>
        <taxon>Bacteria</taxon>
        <taxon>Bacillati</taxon>
        <taxon>Bacillota</taxon>
        <taxon>Clostridia</taxon>
        <taxon>Eubacteriales</taxon>
        <taxon>Oscillospiraceae</taxon>
        <taxon>Bittarella (ex Durand et al. 2017)</taxon>
    </lineage>
</organism>
<sequence length="229" mass="25838">MLKGYWRHRGSFRGKKRRRHAAQATAAEAADFFLPETFRQPLCYLDEHDACFRARRQGFGRDWAAFRRQVEKQGVLTGAYCALFEKRLAHLCYLYSAGAILAGMQEVVAFGVEGVALAPFADDEGGRAALHDAILWKAGSLDREALACWPVAEADFCAVLTPQARKAYQGLKKVLTSCFRSWLPVCFIARFEVLLADQQHPVGAALVDQVERIYRLLGLAREADRHWEF</sequence>